<dbReference type="GO" id="GO:0016787">
    <property type="term" value="F:hydrolase activity"/>
    <property type="evidence" value="ECO:0007669"/>
    <property type="project" value="UniProtKB-KW"/>
</dbReference>
<keyword evidence="10" id="KW-1185">Reference proteome</keyword>
<dbReference type="PANTHER" id="PTHR43101:SF1">
    <property type="entry name" value="BETA-FRUCTOSIDASE"/>
    <property type="match status" value="1"/>
</dbReference>
<dbReference type="InterPro" id="IPR006558">
    <property type="entry name" value="LamG-like"/>
</dbReference>
<dbReference type="Proteomes" id="UP001549098">
    <property type="component" value="Unassembled WGS sequence"/>
</dbReference>
<keyword evidence="4 7" id="KW-0378">Hydrolase</keyword>
<accession>A0ABV2F1L0</accession>
<dbReference type="InterPro" id="IPR013189">
    <property type="entry name" value="Glyco_hydro_32_C"/>
</dbReference>
<evidence type="ECO:0000259" key="8">
    <source>
        <dbReference type="SMART" id="SM00560"/>
    </source>
</evidence>
<dbReference type="PANTHER" id="PTHR43101">
    <property type="entry name" value="BETA-FRUCTOSIDASE"/>
    <property type="match status" value="1"/>
</dbReference>
<evidence type="ECO:0000256" key="7">
    <source>
        <dbReference type="RuleBase" id="RU362110"/>
    </source>
</evidence>
<comment type="similarity">
    <text evidence="1 7">Belongs to the glycosyl hydrolase 32 family.</text>
</comment>
<keyword evidence="5" id="KW-1015">Disulfide bond</keyword>
<evidence type="ECO:0000313" key="9">
    <source>
        <dbReference type="EMBL" id="MET3545660.1"/>
    </source>
</evidence>
<evidence type="ECO:0000256" key="6">
    <source>
        <dbReference type="ARBA" id="ARBA00023295"/>
    </source>
</evidence>
<feature type="domain" description="LamG-like jellyroll fold" evidence="8">
    <location>
        <begin position="87"/>
        <end position="239"/>
    </location>
</feature>
<dbReference type="SUPFAM" id="SSF49899">
    <property type="entry name" value="Concanavalin A-like lectins/glucanases"/>
    <property type="match status" value="2"/>
</dbReference>
<dbReference type="Pfam" id="PF00251">
    <property type="entry name" value="Glyco_hydro_32N"/>
    <property type="match status" value="1"/>
</dbReference>
<dbReference type="CDD" id="cd08996">
    <property type="entry name" value="GH32_FFase"/>
    <property type="match status" value="1"/>
</dbReference>
<dbReference type="InterPro" id="IPR023296">
    <property type="entry name" value="Glyco_hydro_beta-prop_sf"/>
</dbReference>
<dbReference type="Gene3D" id="2.60.120.560">
    <property type="entry name" value="Exo-inulinase, domain 1"/>
    <property type="match status" value="1"/>
</dbReference>
<dbReference type="Pfam" id="PF08244">
    <property type="entry name" value="Glyco_hydro_32C"/>
    <property type="match status" value="1"/>
</dbReference>
<sequence>MNQRPDNRGPMMYWPFNEGAGASALEYVSQVRDEIQYVFKQAKFTEPCDPLWRKSALGGGLSFDGYSTYISHSFQEEDPAGTSQYRSAISIGVWVAPRSYEVGDDGKLSAIVNRHNKEQRQGYLLGMYRHGSWSFQVGLEGGEWKEIWSPDGYELPKYEWSYVNAVFDGNQGEMKLFLNGRKIASTGLPRGSRLTEATSTNLLIGKNNHSSQLAKVFSLHMFSGIMEELKIYPRALSEDEVAASYQLVLDSTCEGVHPSLKYDEIKLDRTPLLADRHRPQYHVSPPAHWMNEPHAPIYFDGQYHLFYQHNPHGPFFHQIHWGHWVSEDLVHWRDLPVALAPEKDELAPDGIWSGSATYDADGLPVLFFTAGNDSASPNQSVALARSTYSRDKDPDLVHWVKHPEPLIVQKKGIGLFGDFRDPFVWKDDDGWYALVGSGIEGEGGAALAFSSQDMLNWTYKGPFFKADIEKFPYLGPIWELPVFLPLGSDKQGVNKHLLLVSPVGEGADVEVFYWIGQLDKQNLMFIPDQEEPQLIDVGDFHFTGPSGMVDPKTGRKIVFTIAQGDRTSELEYQSGWAHNGGLPLSVYLREDGRLGIEPIQELESLRGEKQLSLRDKSLSEANVLLQDVQGDMLEIRLEMEPGSAKQFGIKIRRTPDGEEETLLYYDLNHSMLLVDRSKTTLHPGEKCGGTQGGNLELHGENLKLHMYLDRSMVEAYANGLKSLTTRVYPSRRDALGIQIWGDGSLTVKSMEVWDMQSIW</sequence>
<dbReference type="InterPro" id="IPR013320">
    <property type="entry name" value="ConA-like_dom_sf"/>
</dbReference>
<evidence type="ECO:0000256" key="4">
    <source>
        <dbReference type="ARBA" id="ARBA00022801"/>
    </source>
</evidence>
<dbReference type="Gene3D" id="2.115.10.20">
    <property type="entry name" value="Glycosyl hydrolase domain, family 43"/>
    <property type="match status" value="1"/>
</dbReference>
<proteinExistence type="inferred from homology"/>
<evidence type="ECO:0000256" key="3">
    <source>
        <dbReference type="ARBA" id="ARBA00022729"/>
    </source>
</evidence>
<dbReference type="InterPro" id="IPR051214">
    <property type="entry name" value="GH32_Enzymes"/>
</dbReference>
<evidence type="ECO:0000313" key="10">
    <source>
        <dbReference type="Proteomes" id="UP001549098"/>
    </source>
</evidence>
<evidence type="ECO:0000256" key="5">
    <source>
        <dbReference type="ARBA" id="ARBA00023157"/>
    </source>
</evidence>
<evidence type="ECO:0000256" key="1">
    <source>
        <dbReference type="ARBA" id="ARBA00009902"/>
    </source>
</evidence>
<protein>
    <recommendedName>
        <fullName evidence="2">beta-fructofuranosidase</fullName>
        <ecNumber evidence="2">3.2.1.26</ecNumber>
    </recommendedName>
</protein>
<name>A0ABV2F1L0_9BACL</name>
<dbReference type="RefSeq" id="WP_354496698.1">
    <property type="nucleotide sequence ID" value="NZ_JBEPLV010000002.1"/>
</dbReference>
<keyword evidence="3" id="KW-0732">Signal</keyword>
<evidence type="ECO:0000256" key="2">
    <source>
        <dbReference type="ARBA" id="ARBA00012758"/>
    </source>
</evidence>
<gene>
    <name evidence="9" type="ORF">ABID47_002271</name>
</gene>
<dbReference type="SMART" id="SM00640">
    <property type="entry name" value="Glyco_32"/>
    <property type="match status" value="1"/>
</dbReference>
<reference evidence="9 10" key="1">
    <citation type="submission" date="2024-06" db="EMBL/GenBank/DDBJ databases">
        <title>Genomic Encyclopedia of Type Strains, Phase IV (KMG-IV): sequencing the most valuable type-strain genomes for metagenomic binning, comparative biology and taxonomic classification.</title>
        <authorList>
            <person name="Goeker M."/>
        </authorList>
    </citation>
    <scope>NUCLEOTIDE SEQUENCE [LARGE SCALE GENOMIC DNA]</scope>
    <source>
        <strain evidence="9 10">DSM 17253</strain>
    </source>
</reference>
<organism evidence="9 10">
    <name type="scientific">Paenibacillus favisporus</name>
    <dbReference type="NCBI Taxonomy" id="221028"/>
    <lineage>
        <taxon>Bacteria</taxon>
        <taxon>Bacillati</taxon>
        <taxon>Bacillota</taxon>
        <taxon>Bacilli</taxon>
        <taxon>Bacillales</taxon>
        <taxon>Paenibacillaceae</taxon>
        <taxon>Paenibacillus</taxon>
    </lineage>
</organism>
<keyword evidence="6 7" id="KW-0326">Glycosidase</keyword>
<comment type="caution">
    <text evidence="9">The sequence shown here is derived from an EMBL/GenBank/DDBJ whole genome shotgun (WGS) entry which is preliminary data.</text>
</comment>
<dbReference type="Pfam" id="PF13385">
    <property type="entry name" value="Laminin_G_3"/>
    <property type="match status" value="1"/>
</dbReference>
<dbReference type="EC" id="3.2.1.26" evidence="2"/>
<dbReference type="SUPFAM" id="SSF75005">
    <property type="entry name" value="Arabinanase/levansucrase/invertase"/>
    <property type="match status" value="1"/>
</dbReference>
<dbReference type="InterPro" id="IPR013148">
    <property type="entry name" value="Glyco_hydro_32_N"/>
</dbReference>
<dbReference type="Gene3D" id="2.60.120.200">
    <property type="match status" value="1"/>
</dbReference>
<dbReference type="SMART" id="SM00560">
    <property type="entry name" value="LamGL"/>
    <property type="match status" value="1"/>
</dbReference>
<dbReference type="InterPro" id="IPR001362">
    <property type="entry name" value="Glyco_hydro_32"/>
</dbReference>
<dbReference type="EMBL" id="JBEPLV010000002">
    <property type="protein sequence ID" value="MET3545660.1"/>
    <property type="molecule type" value="Genomic_DNA"/>
</dbReference>